<feature type="compositionally biased region" description="Basic and acidic residues" evidence="1">
    <location>
        <begin position="461"/>
        <end position="477"/>
    </location>
</feature>
<reference evidence="2 3" key="1">
    <citation type="journal article" date="2019" name="Commun. Biol.">
        <title>The bagworm genome reveals a unique fibroin gene that provides high tensile strength.</title>
        <authorList>
            <person name="Kono N."/>
            <person name="Nakamura H."/>
            <person name="Ohtoshi R."/>
            <person name="Tomita M."/>
            <person name="Numata K."/>
            <person name="Arakawa K."/>
        </authorList>
    </citation>
    <scope>NUCLEOTIDE SEQUENCE [LARGE SCALE GENOMIC DNA]</scope>
</reference>
<sequence>MQNVRPETSMPITQQTPSQEQSIIRQQSAPIPPRTQQDTEEEKKSFLVVYSDGRQERVTDLDQFIKANPDLIIQRRYQSPQLPIEQNIPQPQSQETPKQSKLKPDEQIFLPIQEQEPQKSLLIQQPLLQNIVTSKQLQDTIINKSTPSLQNNFNEITIPKVIDIATEPQLSMISKPLANSKSEEIVTTAIENMIKSVFDNFNQKQIDMSSGKDKSQTLSQSQTHSTTRKPLDPVPRPQRKIIDVNWNQKKQTESPKPITQSGKGKKMSQNNMLYSDDNITTTSNAYTSQILTPQTISDKHKFTISKNIVQKPLEENNKSKDGSSEKFEKIKENIVIPEIVFKIEDVNLQAKPFSQSEKIIVSEDVLTVEPTKEEIKIQVQEFLNKAEGSEKPIITEKIIIDTEALEDKINKQIKSKKENPEEEIIIDENIDIDNYDNTDDNSKYIQEPKLDINIIKEKAGEDKDRTTEEKQLNDASKKTKKDKLKKKEKQPNKEKPAAKKEEMDEEQIDQDEPVIEVIINREEIKPSNRYDVQKKENQSPQEEEMVMEEEEEVEPEDDNQPTKDDQNDKKEEPKRNEKQNYKEEFVKKYDEPEDEDDSEYIKALKDSIRREKLINKEIIRNGENKRDTKVKQEDGMTVITTKAGEFYVEEIKNEDLVKLQQDLNTPGNQNTNIILTSRSIF</sequence>
<evidence type="ECO:0000313" key="3">
    <source>
        <dbReference type="Proteomes" id="UP000299102"/>
    </source>
</evidence>
<feature type="region of interest" description="Disordered" evidence="1">
    <location>
        <begin position="1"/>
        <end position="52"/>
    </location>
</feature>
<feature type="compositionally biased region" description="Acidic residues" evidence="1">
    <location>
        <begin position="503"/>
        <end position="514"/>
    </location>
</feature>
<dbReference type="AlphaFoldDB" id="A0A4C1Z5R2"/>
<feature type="compositionally biased region" description="Low complexity" evidence="1">
    <location>
        <begin position="216"/>
        <end position="225"/>
    </location>
</feature>
<feature type="compositionally biased region" description="Basic residues" evidence="1">
    <location>
        <begin position="478"/>
        <end position="488"/>
    </location>
</feature>
<evidence type="ECO:0000256" key="1">
    <source>
        <dbReference type="SAM" id="MobiDB-lite"/>
    </source>
</evidence>
<keyword evidence="3" id="KW-1185">Reference proteome</keyword>
<feature type="compositionally biased region" description="Acidic residues" evidence="1">
    <location>
        <begin position="541"/>
        <end position="559"/>
    </location>
</feature>
<dbReference type="Proteomes" id="UP000299102">
    <property type="component" value="Unassembled WGS sequence"/>
</dbReference>
<name>A0A4C1Z5R2_EUMVA</name>
<feature type="compositionally biased region" description="Basic and acidic residues" evidence="1">
    <location>
        <begin position="489"/>
        <end position="502"/>
    </location>
</feature>
<proteinExistence type="predicted"/>
<organism evidence="2 3">
    <name type="scientific">Eumeta variegata</name>
    <name type="common">Bagworm moth</name>
    <name type="synonym">Eumeta japonica</name>
    <dbReference type="NCBI Taxonomy" id="151549"/>
    <lineage>
        <taxon>Eukaryota</taxon>
        <taxon>Metazoa</taxon>
        <taxon>Ecdysozoa</taxon>
        <taxon>Arthropoda</taxon>
        <taxon>Hexapoda</taxon>
        <taxon>Insecta</taxon>
        <taxon>Pterygota</taxon>
        <taxon>Neoptera</taxon>
        <taxon>Endopterygota</taxon>
        <taxon>Lepidoptera</taxon>
        <taxon>Glossata</taxon>
        <taxon>Ditrysia</taxon>
        <taxon>Tineoidea</taxon>
        <taxon>Psychidae</taxon>
        <taxon>Oiketicinae</taxon>
        <taxon>Eumeta</taxon>
    </lineage>
</organism>
<feature type="compositionally biased region" description="Polar residues" evidence="1">
    <location>
        <begin position="87"/>
        <end position="99"/>
    </location>
</feature>
<feature type="compositionally biased region" description="Basic and acidic residues" evidence="1">
    <location>
        <begin position="519"/>
        <end position="537"/>
    </location>
</feature>
<dbReference type="EMBL" id="BGZK01001569">
    <property type="protein sequence ID" value="GBP82503.1"/>
    <property type="molecule type" value="Genomic_DNA"/>
</dbReference>
<feature type="compositionally biased region" description="Polar residues" evidence="1">
    <location>
        <begin position="1"/>
        <end position="29"/>
    </location>
</feature>
<feature type="region of interest" description="Disordered" evidence="1">
    <location>
        <begin position="207"/>
        <end position="271"/>
    </location>
</feature>
<evidence type="ECO:0000313" key="2">
    <source>
        <dbReference type="EMBL" id="GBP82503.1"/>
    </source>
</evidence>
<protein>
    <submittedName>
        <fullName evidence="2">Uncharacterized protein</fullName>
    </submittedName>
</protein>
<gene>
    <name evidence="2" type="ORF">EVAR_64024_1</name>
</gene>
<comment type="caution">
    <text evidence="2">The sequence shown here is derived from an EMBL/GenBank/DDBJ whole genome shotgun (WGS) entry which is preliminary data.</text>
</comment>
<accession>A0A4C1Z5R2</accession>
<feature type="compositionally biased region" description="Basic and acidic residues" evidence="1">
    <location>
        <begin position="560"/>
        <end position="590"/>
    </location>
</feature>
<feature type="region of interest" description="Disordered" evidence="1">
    <location>
        <begin position="461"/>
        <end position="599"/>
    </location>
</feature>
<feature type="compositionally biased region" description="Polar residues" evidence="1">
    <location>
        <begin position="257"/>
        <end position="271"/>
    </location>
</feature>
<feature type="region of interest" description="Disordered" evidence="1">
    <location>
        <begin position="83"/>
        <end position="102"/>
    </location>
</feature>